<dbReference type="OrthoDB" id="7357187at2"/>
<feature type="domain" description="Flagellar basal-body/hook protein C-terminal" evidence="2">
    <location>
        <begin position="84"/>
        <end position="121"/>
    </location>
</feature>
<dbReference type="InterPro" id="IPR010930">
    <property type="entry name" value="Flg_bb/hook_C_dom"/>
</dbReference>
<dbReference type="Pfam" id="PF06429">
    <property type="entry name" value="Flg_bbr_C"/>
    <property type="match status" value="1"/>
</dbReference>
<organism evidence="3 4">
    <name type="scientific">Rhodospira trueperi</name>
    <dbReference type="NCBI Taxonomy" id="69960"/>
    <lineage>
        <taxon>Bacteria</taxon>
        <taxon>Pseudomonadati</taxon>
        <taxon>Pseudomonadota</taxon>
        <taxon>Alphaproteobacteria</taxon>
        <taxon>Rhodospirillales</taxon>
        <taxon>Rhodospirillaceae</taxon>
        <taxon>Rhodospira</taxon>
    </lineage>
</organism>
<evidence type="ECO:0000259" key="2">
    <source>
        <dbReference type="Pfam" id="PF06429"/>
    </source>
</evidence>
<evidence type="ECO:0000256" key="1">
    <source>
        <dbReference type="ARBA" id="ARBA00009677"/>
    </source>
</evidence>
<evidence type="ECO:0000313" key="4">
    <source>
        <dbReference type="Proteomes" id="UP000199412"/>
    </source>
</evidence>
<keyword evidence="3" id="KW-0969">Cilium</keyword>
<keyword evidence="3" id="KW-0282">Flagellum</keyword>
<dbReference type="Proteomes" id="UP000199412">
    <property type="component" value="Unassembled WGS sequence"/>
</dbReference>
<comment type="similarity">
    <text evidence="1">Belongs to the flagella basal body rod proteins family.</text>
</comment>
<dbReference type="AlphaFoldDB" id="A0A1G7BPU2"/>
<name>A0A1G7BPU2_9PROT</name>
<evidence type="ECO:0000313" key="3">
    <source>
        <dbReference type="EMBL" id="SDE29151.1"/>
    </source>
</evidence>
<dbReference type="RefSeq" id="WP_092785137.1">
    <property type="nucleotide sequence ID" value="NZ_FNAP01000005.1"/>
</dbReference>
<accession>A0A1G7BPU2</accession>
<keyword evidence="3" id="KW-0966">Cell projection</keyword>
<proteinExistence type="inferred from homology"/>
<sequence>MIGALSIGVSALRLSETRVAVAADNIVNASNRVPHDPASGYTGYTPRQVVPISEGTGGVRPTVQPVDPAYVTVPAPQGGDEAIPNVFLAGEIVELNSASRAYESAAAIIRTADEMQDTLLDIVE</sequence>
<dbReference type="STRING" id="69960.SAMN05421720_105128"/>
<dbReference type="EMBL" id="FNAP01000005">
    <property type="protein sequence ID" value="SDE29151.1"/>
    <property type="molecule type" value="Genomic_DNA"/>
</dbReference>
<keyword evidence="4" id="KW-1185">Reference proteome</keyword>
<gene>
    <name evidence="3" type="ORF">SAMN05421720_105128</name>
</gene>
<protein>
    <submittedName>
        <fullName evidence="3">Flagellar basal body rod protein FlgC</fullName>
    </submittedName>
</protein>
<reference evidence="3 4" key="1">
    <citation type="submission" date="2016-10" db="EMBL/GenBank/DDBJ databases">
        <authorList>
            <person name="de Groot N.N."/>
        </authorList>
    </citation>
    <scope>NUCLEOTIDE SEQUENCE [LARGE SCALE GENOMIC DNA]</scope>
    <source>
        <strain evidence="3 4">ATCC 700224</strain>
    </source>
</reference>